<feature type="region of interest" description="Disordered" evidence="1">
    <location>
        <begin position="1"/>
        <end position="22"/>
    </location>
</feature>
<accession>A0A9Q1ECN6</accession>
<evidence type="ECO:0000313" key="3">
    <source>
        <dbReference type="Proteomes" id="UP001152622"/>
    </source>
</evidence>
<dbReference type="AlphaFoldDB" id="A0A9Q1ECN6"/>
<reference evidence="2" key="1">
    <citation type="journal article" date="2023" name="Science">
        <title>Genome structures resolve the early diversification of teleost fishes.</title>
        <authorList>
            <person name="Parey E."/>
            <person name="Louis A."/>
            <person name="Montfort J."/>
            <person name="Bouchez O."/>
            <person name="Roques C."/>
            <person name="Iampietro C."/>
            <person name="Lluch J."/>
            <person name="Castinel A."/>
            <person name="Donnadieu C."/>
            <person name="Desvignes T."/>
            <person name="Floi Bucao C."/>
            <person name="Jouanno E."/>
            <person name="Wen M."/>
            <person name="Mejri S."/>
            <person name="Dirks R."/>
            <person name="Jansen H."/>
            <person name="Henkel C."/>
            <person name="Chen W.J."/>
            <person name="Zahm M."/>
            <person name="Cabau C."/>
            <person name="Klopp C."/>
            <person name="Thompson A.W."/>
            <person name="Robinson-Rechavi M."/>
            <person name="Braasch I."/>
            <person name="Lecointre G."/>
            <person name="Bobe J."/>
            <person name="Postlethwait J.H."/>
            <person name="Berthelot C."/>
            <person name="Roest Crollius H."/>
            <person name="Guiguen Y."/>
        </authorList>
    </citation>
    <scope>NUCLEOTIDE SEQUENCE</scope>
    <source>
        <strain evidence="2">WJC10195</strain>
    </source>
</reference>
<gene>
    <name evidence="2" type="ORF">SKAU_G00396510</name>
</gene>
<dbReference type="EMBL" id="JAINUF010000020">
    <property type="protein sequence ID" value="KAJ8336308.1"/>
    <property type="molecule type" value="Genomic_DNA"/>
</dbReference>
<comment type="caution">
    <text evidence="2">The sequence shown here is derived from an EMBL/GenBank/DDBJ whole genome shotgun (WGS) entry which is preliminary data.</text>
</comment>
<sequence length="83" mass="9753">MDHPQTADPDATPTGGRALKIPGDEFTWRRRTGLNKCRRVWRKWAEDLGVRRALRKRTLFRRHGPRHGLADFFRFGGVGRTRR</sequence>
<dbReference type="Proteomes" id="UP001152622">
    <property type="component" value="Chromosome 20"/>
</dbReference>
<evidence type="ECO:0000256" key="1">
    <source>
        <dbReference type="SAM" id="MobiDB-lite"/>
    </source>
</evidence>
<proteinExistence type="predicted"/>
<name>A0A9Q1ECN6_SYNKA</name>
<protein>
    <submittedName>
        <fullName evidence="2">Uncharacterized protein</fullName>
    </submittedName>
</protein>
<organism evidence="2 3">
    <name type="scientific">Synaphobranchus kaupii</name>
    <name type="common">Kaup's arrowtooth eel</name>
    <dbReference type="NCBI Taxonomy" id="118154"/>
    <lineage>
        <taxon>Eukaryota</taxon>
        <taxon>Metazoa</taxon>
        <taxon>Chordata</taxon>
        <taxon>Craniata</taxon>
        <taxon>Vertebrata</taxon>
        <taxon>Euteleostomi</taxon>
        <taxon>Actinopterygii</taxon>
        <taxon>Neopterygii</taxon>
        <taxon>Teleostei</taxon>
        <taxon>Anguilliformes</taxon>
        <taxon>Synaphobranchidae</taxon>
        <taxon>Synaphobranchus</taxon>
    </lineage>
</organism>
<evidence type="ECO:0000313" key="2">
    <source>
        <dbReference type="EMBL" id="KAJ8336308.1"/>
    </source>
</evidence>
<keyword evidence="3" id="KW-1185">Reference proteome</keyword>